<gene>
    <name evidence="1" type="ORF">MuYL_1521</name>
</gene>
<dbReference type="Proteomes" id="UP000215002">
    <property type="component" value="Chromosome"/>
</dbReference>
<reference evidence="1 2" key="1">
    <citation type="submission" date="2017-08" db="EMBL/GenBank/DDBJ databases">
        <title>Complete genome sequence of Mucilaginibacter sp. strain BJC16-A31.</title>
        <authorList>
            <consortium name="Henan University of Science and Technology"/>
            <person name="You X."/>
        </authorList>
    </citation>
    <scope>NUCLEOTIDE SEQUENCE [LARGE SCALE GENOMIC DNA]</scope>
    <source>
        <strain evidence="1 2">BJC16-A31</strain>
    </source>
</reference>
<dbReference type="KEGG" id="muc:MuYL_1521"/>
<proteinExistence type="predicted"/>
<evidence type="ECO:0000313" key="1">
    <source>
        <dbReference type="EMBL" id="ASU33419.1"/>
    </source>
</evidence>
<name>A0A223NU44_9SPHI</name>
<dbReference type="AlphaFoldDB" id="A0A223NU44"/>
<sequence length="38" mass="4486">MANIRNDAEIFDVRAGRLHNVDRWGKRCGLNYYFSTLL</sequence>
<evidence type="ECO:0000313" key="2">
    <source>
        <dbReference type="Proteomes" id="UP000215002"/>
    </source>
</evidence>
<keyword evidence="2" id="KW-1185">Reference proteome</keyword>
<organism evidence="1 2">
    <name type="scientific">Mucilaginibacter xinganensis</name>
    <dbReference type="NCBI Taxonomy" id="1234841"/>
    <lineage>
        <taxon>Bacteria</taxon>
        <taxon>Pseudomonadati</taxon>
        <taxon>Bacteroidota</taxon>
        <taxon>Sphingobacteriia</taxon>
        <taxon>Sphingobacteriales</taxon>
        <taxon>Sphingobacteriaceae</taxon>
        <taxon>Mucilaginibacter</taxon>
    </lineage>
</organism>
<accession>A0A223NU44</accession>
<protein>
    <submittedName>
        <fullName evidence="1">Uncharacterized protein</fullName>
    </submittedName>
</protein>
<dbReference type="EMBL" id="CP022743">
    <property type="protein sequence ID" value="ASU33419.1"/>
    <property type="molecule type" value="Genomic_DNA"/>
</dbReference>